<keyword evidence="6" id="KW-0626">Porin</keyword>
<evidence type="ECO:0000256" key="4">
    <source>
        <dbReference type="ARBA" id="ARBA00022692"/>
    </source>
</evidence>
<feature type="signal peptide" evidence="11">
    <location>
        <begin position="1"/>
        <end position="26"/>
    </location>
</feature>
<keyword evidence="3" id="KW-1134">Transmembrane beta strand</keyword>
<dbReference type="SUPFAM" id="SSF103088">
    <property type="entry name" value="OmpA-like"/>
    <property type="match status" value="1"/>
</dbReference>
<dbReference type="PANTHER" id="PTHR30329:SF21">
    <property type="entry name" value="LIPOPROTEIN YIAD-RELATED"/>
    <property type="match status" value="1"/>
</dbReference>
<gene>
    <name evidence="13" type="ORF">IM725_03770</name>
</gene>
<evidence type="ECO:0000256" key="1">
    <source>
        <dbReference type="ARBA" id="ARBA00004571"/>
    </source>
</evidence>
<dbReference type="PROSITE" id="PS51123">
    <property type="entry name" value="OMPA_2"/>
    <property type="match status" value="1"/>
</dbReference>
<dbReference type="Proteomes" id="UP000715965">
    <property type="component" value="Unassembled WGS sequence"/>
</dbReference>
<comment type="similarity">
    <text evidence="10">Belongs to the outer membrane OOP (TC 1.B.6) superfamily.</text>
</comment>
<comment type="caution">
    <text evidence="13">The sequence shown here is derived from an EMBL/GenBank/DDBJ whole genome shotgun (WGS) entry which is preliminary data.</text>
</comment>
<evidence type="ECO:0000256" key="8">
    <source>
        <dbReference type="ARBA" id="ARBA00023237"/>
    </source>
</evidence>
<dbReference type="Gene3D" id="3.30.1330.60">
    <property type="entry name" value="OmpA-like domain"/>
    <property type="match status" value="1"/>
</dbReference>
<feature type="domain" description="OmpA-like" evidence="12">
    <location>
        <begin position="261"/>
        <end position="389"/>
    </location>
</feature>
<dbReference type="EMBL" id="JADDOJ010000009">
    <property type="protein sequence ID" value="MBE7939690.1"/>
    <property type="molecule type" value="Genomic_DNA"/>
</dbReference>
<accession>A0ABR9SBG8</accession>
<evidence type="ECO:0000259" key="12">
    <source>
        <dbReference type="PROSITE" id="PS51123"/>
    </source>
</evidence>
<dbReference type="CDD" id="cd07185">
    <property type="entry name" value="OmpA_C-like"/>
    <property type="match status" value="1"/>
</dbReference>
<name>A0ABR9SBG8_9BURK</name>
<evidence type="ECO:0000256" key="9">
    <source>
        <dbReference type="PROSITE-ProRule" id="PRU00473"/>
    </source>
</evidence>
<feature type="chain" id="PRO_5047327994" evidence="11">
    <location>
        <begin position="27"/>
        <end position="389"/>
    </location>
</feature>
<dbReference type="SUPFAM" id="SSF56925">
    <property type="entry name" value="OMPA-like"/>
    <property type="match status" value="1"/>
</dbReference>
<evidence type="ECO:0000256" key="5">
    <source>
        <dbReference type="ARBA" id="ARBA00023065"/>
    </source>
</evidence>
<evidence type="ECO:0000256" key="10">
    <source>
        <dbReference type="RuleBase" id="RU003859"/>
    </source>
</evidence>
<sequence>MTFKSKSPMVLVAAALALVGPLSVSAQPAVSGGWYAGGSLGRTRVTIDDARITSGLGGEGLGTTGIQNRDSGNGGKLFGGYQINPYFGLEFGYFDLGKFGYTASSSPAGSLTGEMRVKGWDADLVGTLPLMEKLSAFGRVGVTSTRVTDQFSATGAARIPYASATPSQRSTGIKYGIGLNYDLTERLAVRLEGERYRIKDAVGNRGNVDMVSVGLVYHFGVSPASRPVAAVAASPKPIPLSAAAIPQATLPPPPTVPVEPLILSRVSLSADSLFDFDKSALKPTSQRSLDKLANDLKEVQYDTVQVTGHTDRIGSPRYNASLSYRRAAAVRNYLVQTGAVPAQKIVVSGEGEAHPVTEAQYCRGRAPTPALIACLAPDRRVDVEIHGTR</sequence>
<evidence type="ECO:0000256" key="7">
    <source>
        <dbReference type="ARBA" id="ARBA00023136"/>
    </source>
</evidence>
<dbReference type="InterPro" id="IPR011250">
    <property type="entry name" value="OMP/PagP_B-barrel"/>
</dbReference>
<evidence type="ECO:0000256" key="3">
    <source>
        <dbReference type="ARBA" id="ARBA00022452"/>
    </source>
</evidence>
<dbReference type="InterPro" id="IPR050330">
    <property type="entry name" value="Bact_OuterMem_StrucFunc"/>
</dbReference>
<evidence type="ECO:0000256" key="6">
    <source>
        <dbReference type="ARBA" id="ARBA00023114"/>
    </source>
</evidence>
<keyword evidence="4" id="KW-0812">Transmembrane</keyword>
<keyword evidence="8" id="KW-0998">Cell outer membrane</keyword>
<dbReference type="PRINTS" id="PR01021">
    <property type="entry name" value="OMPADOMAIN"/>
</dbReference>
<dbReference type="Gene3D" id="2.40.160.20">
    <property type="match status" value="1"/>
</dbReference>
<evidence type="ECO:0000256" key="11">
    <source>
        <dbReference type="SAM" id="SignalP"/>
    </source>
</evidence>
<evidence type="ECO:0000313" key="13">
    <source>
        <dbReference type="EMBL" id="MBE7939690.1"/>
    </source>
</evidence>
<keyword evidence="14" id="KW-1185">Reference proteome</keyword>
<dbReference type="Pfam" id="PF00691">
    <property type="entry name" value="OmpA"/>
    <property type="match status" value="1"/>
</dbReference>
<comment type="subcellular location">
    <subcellularLocation>
        <location evidence="1">Cell outer membrane</location>
        <topology evidence="1">Multi-pass membrane protein</topology>
    </subcellularLocation>
</comment>
<dbReference type="InterPro" id="IPR006665">
    <property type="entry name" value="OmpA-like"/>
</dbReference>
<keyword evidence="5" id="KW-0406">Ion transport</keyword>
<protein>
    <submittedName>
        <fullName evidence="13">OmpA family protein</fullName>
    </submittedName>
</protein>
<dbReference type="RefSeq" id="WP_193779241.1">
    <property type="nucleotide sequence ID" value="NZ_JADDOJ010000009.1"/>
</dbReference>
<dbReference type="PANTHER" id="PTHR30329">
    <property type="entry name" value="STATOR ELEMENT OF FLAGELLAR MOTOR COMPLEX"/>
    <property type="match status" value="1"/>
</dbReference>
<dbReference type="InterPro" id="IPR000498">
    <property type="entry name" value="OmpA-like_TM_dom"/>
</dbReference>
<dbReference type="InterPro" id="IPR036737">
    <property type="entry name" value="OmpA-like_sf"/>
</dbReference>
<organism evidence="13 14">
    <name type="scientific">Ramlibacter aquaticus</name>
    <dbReference type="NCBI Taxonomy" id="2780094"/>
    <lineage>
        <taxon>Bacteria</taxon>
        <taxon>Pseudomonadati</taxon>
        <taxon>Pseudomonadota</taxon>
        <taxon>Betaproteobacteria</taxon>
        <taxon>Burkholderiales</taxon>
        <taxon>Comamonadaceae</taxon>
        <taxon>Ramlibacter</taxon>
    </lineage>
</organism>
<keyword evidence="7 9" id="KW-0472">Membrane</keyword>
<keyword evidence="2" id="KW-0813">Transport</keyword>
<dbReference type="Pfam" id="PF01389">
    <property type="entry name" value="OmpA_membrane"/>
    <property type="match status" value="1"/>
</dbReference>
<dbReference type="InterPro" id="IPR006664">
    <property type="entry name" value="OMP_bac"/>
</dbReference>
<reference evidence="13 14" key="1">
    <citation type="submission" date="2020-10" db="EMBL/GenBank/DDBJ databases">
        <title>Draft genome of Ramlibacter aquaticus LMG 30558.</title>
        <authorList>
            <person name="Props R."/>
        </authorList>
    </citation>
    <scope>NUCLEOTIDE SEQUENCE [LARGE SCALE GENOMIC DNA]</scope>
    <source>
        <strain evidence="13 14">LMG 30558</strain>
    </source>
</reference>
<evidence type="ECO:0000313" key="14">
    <source>
        <dbReference type="Proteomes" id="UP000715965"/>
    </source>
</evidence>
<proteinExistence type="inferred from homology"/>
<keyword evidence="11" id="KW-0732">Signal</keyword>
<evidence type="ECO:0000256" key="2">
    <source>
        <dbReference type="ARBA" id="ARBA00022448"/>
    </source>
</evidence>